<dbReference type="InterPro" id="IPR036365">
    <property type="entry name" value="PGBD-like_sf"/>
</dbReference>
<dbReference type="InterPro" id="IPR029045">
    <property type="entry name" value="ClpP/crotonase-like_dom_sf"/>
</dbReference>
<comment type="caution">
    <text evidence="8">The sequence shown here is derived from an EMBL/GenBank/DDBJ whole genome shotgun (WGS) entry which is preliminary data.</text>
</comment>
<dbReference type="SUPFAM" id="SSF50156">
    <property type="entry name" value="PDZ domain-like"/>
    <property type="match status" value="1"/>
</dbReference>
<evidence type="ECO:0000256" key="6">
    <source>
        <dbReference type="SAM" id="Phobius"/>
    </source>
</evidence>
<dbReference type="InterPro" id="IPR004447">
    <property type="entry name" value="Peptidase_S41A"/>
</dbReference>
<dbReference type="GO" id="GO:0004175">
    <property type="term" value="F:endopeptidase activity"/>
    <property type="evidence" value="ECO:0007669"/>
    <property type="project" value="TreeGrafter"/>
</dbReference>
<dbReference type="InterPro" id="IPR001478">
    <property type="entry name" value="PDZ"/>
</dbReference>
<evidence type="ECO:0000259" key="7">
    <source>
        <dbReference type="PROSITE" id="PS50106"/>
    </source>
</evidence>
<feature type="transmembrane region" description="Helical" evidence="6">
    <location>
        <begin position="26"/>
        <end position="44"/>
    </location>
</feature>
<dbReference type="SMART" id="SM00228">
    <property type="entry name" value="PDZ"/>
    <property type="match status" value="1"/>
</dbReference>
<dbReference type="PROSITE" id="PS50106">
    <property type="entry name" value="PDZ"/>
    <property type="match status" value="1"/>
</dbReference>
<keyword evidence="3 5" id="KW-0378">Hydrolase</keyword>
<accession>A0AA43RJV3</accession>
<dbReference type="InterPro" id="IPR055210">
    <property type="entry name" value="CtpA/B_N"/>
</dbReference>
<dbReference type="CDD" id="cd07560">
    <property type="entry name" value="Peptidase_S41_CPP"/>
    <property type="match status" value="1"/>
</dbReference>
<keyword evidence="4 5" id="KW-0720">Serine protease</keyword>
<organism evidence="8 9">
    <name type="scientific">Atopococcus tabaci</name>
    <dbReference type="NCBI Taxonomy" id="269774"/>
    <lineage>
        <taxon>Bacteria</taxon>
        <taxon>Bacillati</taxon>
        <taxon>Bacillota</taxon>
        <taxon>Bacilli</taxon>
        <taxon>Lactobacillales</taxon>
        <taxon>Carnobacteriaceae</taxon>
        <taxon>Atopococcus</taxon>
    </lineage>
</organism>
<dbReference type="Pfam" id="PF01471">
    <property type="entry name" value="PG_binding_1"/>
    <property type="match status" value="1"/>
</dbReference>
<dbReference type="Gene3D" id="3.30.750.44">
    <property type="match status" value="1"/>
</dbReference>
<evidence type="ECO:0000256" key="4">
    <source>
        <dbReference type="ARBA" id="ARBA00022825"/>
    </source>
</evidence>
<dbReference type="InterPro" id="IPR036034">
    <property type="entry name" value="PDZ_sf"/>
</dbReference>
<dbReference type="FunFam" id="2.30.42.10:FF:000063">
    <property type="entry name" value="Peptidase, S41 family"/>
    <property type="match status" value="1"/>
</dbReference>
<evidence type="ECO:0000313" key="9">
    <source>
        <dbReference type="Proteomes" id="UP001171751"/>
    </source>
</evidence>
<protein>
    <submittedName>
        <fullName evidence="8">S41 family peptidase</fullName>
    </submittedName>
</protein>
<dbReference type="PANTHER" id="PTHR32060">
    <property type="entry name" value="TAIL-SPECIFIC PROTEASE"/>
    <property type="match status" value="1"/>
</dbReference>
<dbReference type="Gene3D" id="3.90.226.10">
    <property type="entry name" value="2-enoyl-CoA Hydratase, Chain A, domain 1"/>
    <property type="match status" value="1"/>
</dbReference>
<evidence type="ECO:0000256" key="1">
    <source>
        <dbReference type="ARBA" id="ARBA00009179"/>
    </source>
</evidence>
<evidence type="ECO:0000256" key="5">
    <source>
        <dbReference type="RuleBase" id="RU004404"/>
    </source>
</evidence>
<dbReference type="GO" id="GO:0030288">
    <property type="term" value="C:outer membrane-bounded periplasmic space"/>
    <property type="evidence" value="ECO:0007669"/>
    <property type="project" value="TreeGrafter"/>
</dbReference>
<dbReference type="GO" id="GO:0007165">
    <property type="term" value="P:signal transduction"/>
    <property type="evidence" value="ECO:0007669"/>
    <property type="project" value="TreeGrafter"/>
</dbReference>
<evidence type="ECO:0000313" key="8">
    <source>
        <dbReference type="EMBL" id="MDO5456836.1"/>
    </source>
</evidence>
<reference evidence="8" key="1">
    <citation type="submission" date="2023-07" db="EMBL/GenBank/DDBJ databases">
        <title>Between Cages and Wild: Unraveling the Impact of Captivity on Animal Microbiomes and Antimicrobial Resistance.</title>
        <authorList>
            <person name="Schmartz G.P."/>
            <person name="Rehner J."/>
            <person name="Schuff M.J."/>
            <person name="Becker S.L."/>
            <person name="Kravczyk M."/>
            <person name="Gurevich A."/>
            <person name="Francke R."/>
            <person name="Mueller R."/>
            <person name="Keller V."/>
            <person name="Keller A."/>
        </authorList>
    </citation>
    <scope>NUCLEOTIDE SEQUENCE</scope>
    <source>
        <strain evidence="8">S39M_St_73</strain>
    </source>
</reference>
<keyword evidence="6" id="KW-0472">Membrane</keyword>
<sequence>MKKQPKNIKGESHEESQDKRKKFTPYLVLIFAIIITFLLTSIYYTNKGNQNLQNTLLPAGEGTELSTLIEAYYILEEQYLGEYDSTEIIDGALSGMVSAVDDPYTEYYPEDESEVMDQSISGSFEGIGAEVMKEGEYVKIVAPIAESPAEKAGLQPNDLIIEVEGESTAGQSLNDVVSRIRGEKGTEVILRIQRGDSESTVTVTRDSIPIETVVYEVDSEHDKIGHVEIRSFSQPTAEELIDALQDLEDQGIEKIIIDVRKNPGGLLDAALNVANIFIPDGEPIMSMEDSQGQTVEFEAGSDYGDYKYQGEVVLLVDEGSASASEILAGAMQAQDIPIIGSTTFGKGLVQSVVDLSNSGDLKLTTARWLTASDEFINEKGIQPDVEVELPAYANLMLIDSTQEYSQGQQSDEIKNVNAILRALDYSAPDSAHFTEETSQAVKDFQKDQEIEETGIVTGETSSKLVEQIMEKIEANDTQYEKAVEIILED</sequence>
<dbReference type="InterPro" id="IPR005151">
    <property type="entry name" value="Tail-specific_protease"/>
</dbReference>
<dbReference type="Pfam" id="PF22694">
    <property type="entry name" value="CtpB_N-like"/>
    <property type="match status" value="1"/>
</dbReference>
<dbReference type="SUPFAM" id="SSF47090">
    <property type="entry name" value="PGBD-like"/>
    <property type="match status" value="1"/>
</dbReference>
<dbReference type="CDD" id="cd06782">
    <property type="entry name" value="cpPDZ_CPP-like"/>
    <property type="match status" value="1"/>
</dbReference>
<keyword evidence="6" id="KW-1133">Transmembrane helix</keyword>
<dbReference type="GO" id="GO:0008236">
    <property type="term" value="F:serine-type peptidase activity"/>
    <property type="evidence" value="ECO:0007669"/>
    <property type="project" value="UniProtKB-KW"/>
</dbReference>
<gene>
    <name evidence="8" type="ORF">Q4F26_00685</name>
</gene>
<dbReference type="NCBIfam" id="TIGR00225">
    <property type="entry name" value="prc"/>
    <property type="match status" value="1"/>
</dbReference>
<dbReference type="InterPro" id="IPR041489">
    <property type="entry name" value="PDZ_6"/>
</dbReference>
<dbReference type="InterPro" id="IPR002477">
    <property type="entry name" value="Peptidoglycan-bd-like"/>
</dbReference>
<dbReference type="Gene3D" id="2.30.42.10">
    <property type="match status" value="1"/>
</dbReference>
<dbReference type="Gene3D" id="1.10.101.10">
    <property type="entry name" value="PGBD-like superfamily/PGBD"/>
    <property type="match status" value="1"/>
</dbReference>
<dbReference type="PANTHER" id="PTHR32060:SF30">
    <property type="entry name" value="CARBOXY-TERMINAL PROCESSING PROTEASE CTPA"/>
    <property type="match status" value="1"/>
</dbReference>
<dbReference type="EMBL" id="JAUNQW010000002">
    <property type="protein sequence ID" value="MDO5456836.1"/>
    <property type="molecule type" value="Genomic_DNA"/>
</dbReference>
<proteinExistence type="inferred from homology"/>
<dbReference type="Pfam" id="PF03572">
    <property type="entry name" value="Peptidase_S41"/>
    <property type="match status" value="1"/>
</dbReference>
<keyword evidence="9" id="KW-1185">Reference proteome</keyword>
<feature type="domain" description="PDZ" evidence="7">
    <location>
        <begin position="113"/>
        <end position="181"/>
    </location>
</feature>
<evidence type="ECO:0000256" key="2">
    <source>
        <dbReference type="ARBA" id="ARBA00022670"/>
    </source>
</evidence>
<keyword evidence="2 5" id="KW-0645">Protease</keyword>
<dbReference type="Proteomes" id="UP001171751">
    <property type="component" value="Unassembled WGS sequence"/>
</dbReference>
<comment type="similarity">
    <text evidence="1 5">Belongs to the peptidase S41A family.</text>
</comment>
<dbReference type="GO" id="GO:0006508">
    <property type="term" value="P:proteolysis"/>
    <property type="evidence" value="ECO:0007669"/>
    <property type="project" value="UniProtKB-KW"/>
</dbReference>
<dbReference type="SMART" id="SM00245">
    <property type="entry name" value="TSPc"/>
    <property type="match status" value="1"/>
</dbReference>
<dbReference type="SUPFAM" id="SSF52096">
    <property type="entry name" value="ClpP/crotonase"/>
    <property type="match status" value="1"/>
</dbReference>
<keyword evidence="6" id="KW-0812">Transmembrane</keyword>
<evidence type="ECO:0000256" key="3">
    <source>
        <dbReference type="ARBA" id="ARBA00022801"/>
    </source>
</evidence>
<dbReference type="AlphaFoldDB" id="A0AA43RJV3"/>
<dbReference type="InterPro" id="IPR036366">
    <property type="entry name" value="PGBDSf"/>
</dbReference>
<name>A0AA43RJV3_9LACT</name>
<dbReference type="Pfam" id="PF17820">
    <property type="entry name" value="PDZ_6"/>
    <property type="match status" value="1"/>
</dbReference>